<dbReference type="EMBL" id="FOES01000020">
    <property type="protein sequence ID" value="SEQ63557.1"/>
    <property type="molecule type" value="Genomic_DNA"/>
</dbReference>
<keyword evidence="3" id="KW-1185">Reference proteome</keyword>
<evidence type="ECO:0000313" key="2">
    <source>
        <dbReference type="EMBL" id="SEQ63557.1"/>
    </source>
</evidence>
<dbReference type="AlphaFoldDB" id="A0A1H9HML8"/>
<dbReference type="OrthoDB" id="4986073at2"/>
<dbReference type="InterPro" id="IPR036388">
    <property type="entry name" value="WH-like_DNA-bd_sf"/>
</dbReference>
<evidence type="ECO:0000256" key="1">
    <source>
        <dbReference type="SAM" id="MobiDB-lite"/>
    </source>
</evidence>
<protein>
    <recommendedName>
        <fullName evidence="4">Transcriptional regulator</fullName>
    </recommendedName>
</protein>
<dbReference type="SUPFAM" id="SSF46785">
    <property type="entry name" value="Winged helix' DNA-binding domain"/>
    <property type="match status" value="1"/>
</dbReference>
<feature type="region of interest" description="Disordered" evidence="1">
    <location>
        <begin position="415"/>
        <end position="434"/>
    </location>
</feature>
<gene>
    <name evidence="2" type="ORF">SAMN05216362_1209</name>
</gene>
<dbReference type="InterPro" id="IPR036390">
    <property type="entry name" value="WH_DNA-bd_sf"/>
</dbReference>
<reference evidence="2 3" key="1">
    <citation type="submission" date="2016-10" db="EMBL/GenBank/DDBJ databases">
        <authorList>
            <person name="de Groot N.N."/>
        </authorList>
    </citation>
    <scope>NUCLEOTIDE SEQUENCE [LARGE SCALE GENOMIC DNA]</scope>
    <source>
        <strain evidence="2 3">DSM 21633</strain>
    </source>
</reference>
<proteinExistence type="predicted"/>
<dbReference type="InterPro" id="IPR043128">
    <property type="entry name" value="Rev_trsase/Diguanyl_cyclase"/>
</dbReference>
<dbReference type="Proteomes" id="UP000199427">
    <property type="component" value="Unassembled WGS sequence"/>
</dbReference>
<evidence type="ECO:0008006" key="4">
    <source>
        <dbReference type="Google" id="ProtNLM"/>
    </source>
</evidence>
<name>A0A1H9HML8_9BACI</name>
<dbReference type="STRING" id="571933.SAMN05216362_1209"/>
<organism evidence="2 3">
    <name type="scientific">Piscibacillus halophilus</name>
    <dbReference type="NCBI Taxonomy" id="571933"/>
    <lineage>
        <taxon>Bacteria</taxon>
        <taxon>Bacillati</taxon>
        <taxon>Bacillota</taxon>
        <taxon>Bacilli</taxon>
        <taxon>Bacillales</taxon>
        <taxon>Bacillaceae</taxon>
        <taxon>Piscibacillus</taxon>
    </lineage>
</organism>
<dbReference type="Gene3D" id="3.30.70.270">
    <property type="match status" value="1"/>
</dbReference>
<dbReference type="Gene3D" id="1.10.10.10">
    <property type="entry name" value="Winged helix-like DNA-binding domain superfamily/Winged helix DNA-binding domain"/>
    <property type="match status" value="1"/>
</dbReference>
<sequence>MRKVRIGVIGPEDSVKQTLKISDSYKDLYVKAFPYDTTEMTREIIKEHGQSIDQWMFSGPVPYDFAIKEGLIRHDQGTYATLHGSSLLSVLLYISLKNEDNIRSASLDSIEQDQLDSIRSEGINHITFHRYEANGYVPKEKLIDFHIKKYESGEVDVAITAIHSVYQALLEYGLPVYRIKPSELSVRLAFDYLRQRAYAMSYRKKQFVMVGFEVCYSTAIEEGFVPYKIQHQELEVNRVLLKFSEKINGSFAKVGSGKYFIYTTRGDIELFQDEQSIEELTEHIFSQSQLNVRVGIGYGHTVFEADEHVHMAFDYARNDCHHHIILVNEDKEVVELRDSSKTTYGQRFSAENWEEKYSDLGISPSQLSRIYSLSKHYEKDEMTAQELAVWIQSTERNARRILNELERSGLAQIVGEESGQRGRPKKVYQLQDPF</sequence>
<dbReference type="RefSeq" id="WP_091773832.1">
    <property type="nucleotide sequence ID" value="NZ_CAESCL010000037.1"/>
</dbReference>
<evidence type="ECO:0000313" key="3">
    <source>
        <dbReference type="Proteomes" id="UP000199427"/>
    </source>
</evidence>
<accession>A0A1H9HML8</accession>